<organism evidence="2 3">
    <name type="scientific">Amylolactobacillus amylotrophicus DSM 20534</name>
    <dbReference type="NCBI Taxonomy" id="1423722"/>
    <lineage>
        <taxon>Bacteria</taxon>
        <taxon>Bacillati</taxon>
        <taxon>Bacillota</taxon>
        <taxon>Bacilli</taxon>
        <taxon>Lactobacillales</taxon>
        <taxon>Lactobacillaceae</taxon>
        <taxon>Amylolactobacillus</taxon>
    </lineage>
</organism>
<evidence type="ECO:0000256" key="1">
    <source>
        <dbReference type="SAM" id="Phobius"/>
    </source>
</evidence>
<reference evidence="2 3" key="1">
    <citation type="journal article" date="2015" name="Genome Announc.">
        <title>Expanding the biotechnology potential of lactobacilli through comparative genomics of 213 strains and associated genera.</title>
        <authorList>
            <person name="Sun Z."/>
            <person name="Harris H.M."/>
            <person name="McCann A."/>
            <person name="Guo C."/>
            <person name="Argimon S."/>
            <person name="Zhang W."/>
            <person name="Yang X."/>
            <person name="Jeffery I.B."/>
            <person name="Cooney J.C."/>
            <person name="Kagawa T.F."/>
            <person name="Liu W."/>
            <person name="Song Y."/>
            <person name="Salvetti E."/>
            <person name="Wrobel A."/>
            <person name="Rasinkangas P."/>
            <person name="Parkhill J."/>
            <person name="Rea M.C."/>
            <person name="O'Sullivan O."/>
            <person name="Ritari J."/>
            <person name="Douillard F.P."/>
            <person name="Paul Ross R."/>
            <person name="Yang R."/>
            <person name="Briner A.E."/>
            <person name="Felis G.E."/>
            <person name="de Vos W.M."/>
            <person name="Barrangou R."/>
            <person name="Klaenhammer T.R."/>
            <person name="Caufield P.W."/>
            <person name="Cui Y."/>
            <person name="Zhang H."/>
            <person name="O'Toole P.W."/>
        </authorList>
    </citation>
    <scope>NUCLEOTIDE SEQUENCE [LARGE SCALE GENOMIC DNA]</scope>
    <source>
        <strain evidence="2 3">DSM 20534</strain>
    </source>
</reference>
<dbReference type="RefSeq" id="WP_054745261.1">
    <property type="nucleotide sequence ID" value="NZ_AZCV01000001.1"/>
</dbReference>
<dbReference type="AlphaFoldDB" id="A0A0R1H4A2"/>
<evidence type="ECO:0000313" key="3">
    <source>
        <dbReference type="Proteomes" id="UP000050909"/>
    </source>
</evidence>
<name>A0A0R1H4A2_9LACO</name>
<evidence type="ECO:0008006" key="4">
    <source>
        <dbReference type="Google" id="ProtNLM"/>
    </source>
</evidence>
<evidence type="ECO:0000313" key="2">
    <source>
        <dbReference type="EMBL" id="KRK38660.1"/>
    </source>
</evidence>
<comment type="caution">
    <text evidence="2">The sequence shown here is derived from an EMBL/GenBank/DDBJ whole genome shotgun (WGS) entry which is preliminary data.</text>
</comment>
<dbReference type="EMBL" id="AZCV01000001">
    <property type="protein sequence ID" value="KRK38660.1"/>
    <property type="molecule type" value="Genomic_DNA"/>
</dbReference>
<accession>A0A0R1H4A2</accession>
<keyword evidence="3" id="KW-1185">Reference proteome</keyword>
<dbReference type="Proteomes" id="UP000050909">
    <property type="component" value="Unassembled WGS sequence"/>
</dbReference>
<feature type="transmembrane region" description="Helical" evidence="1">
    <location>
        <begin position="20"/>
        <end position="38"/>
    </location>
</feature>
<keyword evidence="1" id="KW-0472">Membrane</keyword>
<keyword evidence="1" id="KW-0812">Transmembrane</keyword>
<dbReference type="Pfam" id="PF11772">
    <property type="entry name" value="EpuA"/>
    <property type="match status" value="1"/>
</dbReference>
<proteinExistence type="predicted"/>
<protein>
    <recommendedName>
        <fullName evidence="4">DNA-directed RNA polymerase subunit beta</fullName>
    </recommendedName>
</protein>
<dbReference type="PATRIC" id="fig|1423722.3.peg.354"/>
<keyword evidence="1" id="KW-1133">Transmembrane helix</keyword>
<gene>
    <name evidence="2" type="ORF">FC62_GL000348</name>
</gene>
<dbReference type="InterPro" id="IPR024596">
    <property type="entry name" value="RNApol_su_b/EpuA"/>
</dbReference>
<sequence>MKLFDEERVLVYLWRILRGIGWALLTVLIGMFIGFMVAGQNPFLIFWPPTWFHVIEFLS</sequence>